<organism evidence="3 4">
    <name type="scientific">Mycena pura</name>
    <dbReference type="NCBI Taxonomy" id="153505"/>
    <lineage>
        <taxon>Eukaryota</taxon>
        <taxon>Fungi</taxon>
        <taxon>Dikarya</taxon>
        <taxon>Basidiomycota</taxon>
        <taxon>Agaricomycotina</taxon>
        <taxon>Agaricomycetes</taxon>
        <taxon>Agaricomycetidae</taxon>
        <taxon>Agaricales</taxon>
        <taxon>Marasmiineae</taxon>
        <taxon>Mycenaceae</taxon>
        <taxon>Mycena</taxon>
    </lineage>
</organism>
<keyword evidence="4" id="KW-1185">Reference proteome</keyword>
<feature type="region of interest" description="Disordered" evidence="2">
    <location>
        <begin position="126"/>
        <end position="164"/>
    </location>
</feature>
<protein>
    <submittedName>
        <fullName evidence="3">Uncharacterized protein</fullName>
    </submittedName>
</protein>
<feature type="compositionally biased region" description="Basic and acidic residues" evidence="2">
    <location>
        <begin position="135"/>
        <end position="154"/>
    </location>
</feature>
<reference evidence="3" key="1">
    <citation type="submission" date="2023-03" db="EMBL/GenBank/DDBJ databases">
        <title>Massive genome expansion in bonnet fungi (Mycena s.s.) driven by repeated elements and novel gene families across ecological guilds.</title>
        <authorList>
            <consortium name="Lawrence Berkeley National Laboratory"/>
            <person name="Harder C.B."/>
            <person name="Miyauchi S."/>
            <person name="Viragh M."/>
            <person name="Kuo A."/>
            <person name="Thoen E."/>
            <person name="Andreopoulos B."/>
            <person name="Lu D."/>
            <person name="Skrede I."/>
            <person name="Drula E."/>
            <person name="Henrissat B."/>
            <person name="Morin E."/>
            <person name="Kohler A."/>
            <person name="Barry K."/>
            <person name="LaButti K."/>
            <person name="Morin E."/>
            <person name="Salamov A."/>
            <person name="Lipzen A."/>
            <person name="Mereny Z."/>
            <person name="Hegedus B."/>
            <person name="Baldrian P."/>
            <person name="Stursova M."/>
            <person name="Weitz H."/>
            <person name="Taylor A."/>
            <person name="Grigoriev I.V."/>
            <person name="Nagy L.G."/>
            <person name="Martin F."/>
            <person name="Kauserud H."/>
        </authorList>
    </citation>
    <scope>NUCLEOTIDE SEQUENCE</scope>
    <source>
        <strain evidence="3">9144</strain>
    </source>
</reference>
<evidence type="ECO:0000256" key="1">
    <source>
        <dbReference type="SAM" id="Coils"/>
    </source>
</evidence>
<keyword evidence="1" id="KW-0175">Coiled coil</keyword>
<name>A0AAD6VQS1_9AGAR</name>
<evidence type="ECO:0000313" key="4">
    <source>
        <dbReference type="Proteomes" id="UP001219525"/>
    </source>
</evidence>
<comment type="caution">
    <text evidence="3">The sequence shown here is derived from an EMBL/GenBank/DDBJ whole genome shotgun (WGS) entry which is preliminary data.</text>
</comment>
<accession>A0AAD6VQS1</accession>
<feature type="coiled-coil region" evidence="1">
    <location>
        <begin position="7"/>
        <end position="34"/>
    </location>
</feature>
<dbReference type="Proteomes" id="UP001219525">
    <property type="component" value="Unassembled WGS sequence"/>
</dbReference>
<dbReference type="AlphaFoldDB" id="A0AAD6VQS1"/>
<evidence type="ECO:0000256" key="2">
    <source>
        <dbReference type="SAM" id="MobiDB-lite"/>
    </source>
</evidence>
<dbReference type="EMBL" id="JARJCW010000015">
    <property type="protein sequence ID" value="KAJ7216645.1"/>
    <property type="molecule type" value="Genomic_DNA"/>
</dbReference>
<sequence length="315" mass="36025">MRFHMQLDKLDKALKKVEQSLHMKREQLEKAELAEQYESVSVCLRAYNDRIFGGLTKTENSVLQQRRVSSITHLILLDIKDWKETHRPLSKTSQTFIATVKKALKFLTPDELELCRDLHEQFEDVSLNRHTQQHPKLDASTRMRKDGDKDDTDRSLLAAAGSPNEANTLRTDIAKLQDELRKLQAGVAAPGEDAGHGANPCRDTSSFGIILHTRDARRILGLGVSVLPCLRGPAMDSEQSYALTGKRKLRERGTGIPPLDGLRQEVLRSKMTYAWDYLHNMPYIQLLPLATILRPRRWVHAHNDRRWDRGILWLG</sequence>
<gene>
    <name evidence="3" type="ORF">GGX14DRAFT_391444</name>
</gene>
<proteinExistence type="predicted"/>
<evidence type="ECO:0000313" key="3">
    <source>
        <dbReference type="EMBL" id="KAJ7216645.1"/>
    </source>
</evidence>